<feature type="transmembrane region" description="Helical" evidence="1">
    <location>
        <begin position="6"/>
        <end position="27"/>
    </location>
</feature>
<feature type="transmembrane region" description="Helical" evidence="1">
    <location>
        <begin position="61"/>
        <end position="79"/>
    </location>
</feature>
<dbReference type="EMBL" id="CP000473">
    <property type="protein sequence ID" value="ABJ85561.1"/>
    <property type="molecule type" value="Genomic_DNA"/>
</dbReference>
<feature type="transmembrane region" description="Helical" evidence="1">
    <location>
        <begin position="39"/>
        <end position="55"/>
    </location>
</feature>
<proteinExistence type="predicted"/>
<keyword evidence="1" id="KW-1133">Transmembrane helix</keyword>
<organism evidence="2">
    <name type="scientific">Solibacter usitatus (strain Ellin6076)</name>
    <dbReference type="NCBI Taxonomy" id="234267"/>
    <lineage>
        <taxon>Bacteria</taxon>
        <taxon>Pseudomonadati</taxon>
        <taxon>Acidobacteriota</taxon>
        <taxon>Terriglobia</taxon>
        <taxon>Bryobacterales</taxon>
        <taxon>Solibacteraceae</taxon>
        <taxon>Candidatus Solibacter</taxon>
    </lineage>
</organism>
<dbReference type="HOGENOM" id="CLU_2275604_0_0_0"/>
<keyword evidence="1" id="KW-0472">Membrane</keyword>
<gene>
    <name evidence="2" type="ordered locus">Acid_4602</name>
</gene>
<dbReference type="InParanoid" id="Q01XQ4"/>
<dbReference type="KEGG" id="sus:Acid_4602"/>
<accession>Q01XQ4</accession>
<dbReference type="STRING" id="234267.Acid_4602"/>
<keyword evidence="1" id="KW-0812">Transmembrane</keyword>
<name>Q01XQ4_SOLUE</name>
<evidence type="ECO:0000313" key="2">
    <source>
        <dbReference type="EMBL" id="ABJ85561.1"/>
    </source>
</evidence>
<evidence type="ECO:0000256" key="1">
    <source>
        <dbReference type="SAM" id="Phobius"/>
    </source>
</evidence>
<sequence length="102" mass="11421">MVSTEFLRGFLGLLALACSYMLGRTLVGVRKGQLKLSRLYGWLIRTVLCMLALSFRHPVDGLSMMIWGLALAAFGVGFWQASHQKPPEDLTNEIFPPEEPRP</sequence>
<reference evidence="2" key="1">
    <citation type="submission" date="2006-10" db="EMBL/GenBank/DDBJ databases">
        <title>Complete sequence of Solibacter usitatus Ellin6076.</title>
        <authorList>
            <consortium name="US DOE Joint Genome Institute"/>
            <person name="Copeland A."/>
            <person name="Lucas S."/>
            <person name="Lapidus A."/>
            <person name="Barry K."/>
            <person name="Detter J.C."/>
            <person name="Glavina del Rio T."/>
            <person name="Hammon N."/>
            <person name="Israni S."/>
            <person name="Dalin E."/>
            <person name="Tice H."/>
            <person name="Pitluck S."/>
            <person name="Thompson L.S."/>
            <person name="Brettin T."/>
            <person name="Bruce D."/>
            <person name="Han C."/>
            <person name="Tapia R."/>
            <person name="Gilna P."/>
            <person name="Schmutz J."/>
            <person name="Larimer F."/>
            <person name="Land M."/>
            <person name="Hauser L."/>
            <person name="Kyrpides N."/>
            <person name="Mikhailova N."/>
            <person name="Janssen P.H."/>
            <person name="Kuske C.R."/>
            <person name="Richardson P."/>
        </authorList>
    </citation>
    <scope>NUCLEOTIDE SEQUENCE</scope>
    <source>
        <strain evidence="2">Ellin6076</strain>
    </source>
</reference>
<dbReference type="AlphaFoldDB" id="Q01XQ4"/>
<protein>
    <submittedName>
        <fullName evidence="2">Uncharacterized protein</fullName>
    </submittedName>
</protein>